<dbReference type="Proteomes" id="UP000321606">
    <property type="component" value="Chromosome"/>
</dbReference>
<keyword evidence="1" id="KW-0175">Coiled coil</keyword>
<feature type="compositionally biased region" description="Basic and acidic residues" evidence="2">
    <location>
        <begin position="484"/>
        <end position="497"/>
    </location>
</feature>
<protein>
    <submittedName>
        <fullName evidence="3">Uncharacterized protein</fullName>
    </submittedName>
</protein>
<evidence type="ECO:0000256" key="1">
    <source>
        <dbReference type="SAM" id="Coils"/>
    </source>
</evidence>
<dbReference type="AlphaFoldDB" id="A0A510J9N2"/>
<evidence type="ECO:0000313" key="3">
    <source>
        <dbReference type="EMBL" id="BBM35121.1"/>
    </source>
</evidence>
<proteinExistence type="predicted"/>
<dbReference type="EMBL" id="AP019822">
    <property type="protein sequence ID" value="BBM35121.1"/>
    <property type="molecule type" value="Genomic_DNA"/>
</dbReference>
<evidence type="ECO:0000313" key="4">
    <source>
        <dbReference type="Proteomes" id="UP000321606"/>
    </source>
</evidence>
<dbReference type="STRING" id="714315.GCA_000516535_00029"/>
<gene>
    <name evidence="3" type="ORF">JCM16774_0026</name>
</gene>
<accession>A0A510J9N2</accession>
<evidence type="ECO:0000256" key="2">
    <source>
        <dbReference type="SAM" id="MobiDB-lite"/>
    </source>
</evidence>
<feature type="coiled-coil region" evidence="1">
    <location>
        <begin position="173"/>
        <end position="218"/>
    </location>
</feature>
<dbReference type="RefSeq" id="WP_146966262.1">
    <property type="nucleotide sequence ID" value="NZ_AP019822.1"/>
</dbReference>
<sequence length="497" mass="56144">MKFLKFLLVLVIIAVIFALGGVIFSNRIIAHLTKTDSSRFENLKYSIKDGEIVFDNFILNGEKLGKGKAKIKIVRGGKFGISPEVKLESMELQEVKSELLYNAADPQIDSFIEKINVPAEHEKIVKTTKSYIKETTARINNLDKNIDDFFNMKKGNIEAVNKLKQDYGLSTDLKEKSSKLIELNKELKNFNEQINTEKEKVNKEISEIEAERSIMIENISGDLDKLEKIISLNDMENLNSYIFLERGREIAISLNKTLKAVKFIKKIKDNSGLSISSISVNDGEIVFSGLEKGNKTSKGQVTLGDNIKADVTETDKGYEIFYNKDDIALKTLFGERITSTVEYSKKDLIEGKALNLISELTFENNNFKNLNKTNLSEEDKKMLEEKINSMKSERYNEIMKEYEDQTKSIEGLIDDIYAKEGKLDKLQRGLLSLSTILNVNDFVNGDNSATPTVNTETNINNEAEKPKENNNGNENKNSVSGDSTAKDVKDELKKIFN</sequence>
<feature type="region of interest" description="Disordered" evidence="2">
    <location>
        <begin position="460"/>
        <end position="497"/>
    </location>
</feature>
<reference evidence="3 4" key="1">
    <citation type="submission" date="2019-07" db="EMBL/GenBank/DDBJ databases">
        <title>Complete Genome Sequence of Leptotrichia goodfellowii Strain JCM 16774.</title>
        <authorList>
            <person name="Watanabe S."/>
            <person name="Cui L."/>
        </authorList>
    </citation>
    <scope>NUCLEOTIDE SEQUENCE [LARGE SCALE GENOMIC DNA]</scope>
    <source>
        <strain evidence="3 4">JCM16774</strain>
    </source>
</reference>
<name>A0A510J9N2_9FUSO</name>
<dbReference type="OrthoDB" id="79109at2"/>
<dbReference type="KEGG" id="lgo:JCM16774_0026"/>
<organism evidence="3 4">
    <name type="scientific">Pseudoleptotrichia goodfellowii</name>
    <dbReference type="NCBI Taxonomy" id="157692"/>
    <lineage>
        <taxon>Bacteria</taxon>
        <taxon>Fusobacteriati</taxon>
        <taxon>Fusobacteriota</taxon>
        <taxon>Fusobacteriia</taxon>
        <taxon>Fusobacteriales</taxon>
        <taxon>Leptotrichiaceae</taxon>
        <taxon>Pseudoleptotrichia</taxon>
    </lineage>
</organism>